<feature type="compositionally biased region" description="Polar residues" evidence="1">
    <location>
        <begin position="162"/>
        <end position="172"/>
    </location>
</feature>
<dbReference type="Proteomes" id="UP000266188">
    <property type="component" value="Unassembled WGS sequence"/>
</dbReference>
<dbReference type="STRING" id="2070753.A0A3A2ZL71"/>
<sequence length="357" mass="39018">MSTSNLPNIPALRKHQLFLEFASLRHAAPPGVYMSVTPGDSTLWSGVIFVRSGMLFYIPGAVAGMLIADAWSRSGPYASAVLRFQIRFPDSYPDLPPLVTFATDVFHPLIVPLTTYTFSTGASSEDPVSATDEERLPPGGFSLRHGFPHWFGRAKKSGINSIASSRTVSHSESGVLAGNKAKGTATESSPNETEEKESSSTSQPQEEKNDGESNGDRIAAVPSADHFREHKESVPVSVLLNYIRSTFDDETVLDSLPLEAAGNPSAWHAWRAHRNGSSSSALKKGSPQTRLPGDWHWDGIWAKRVRSEIEASNSDQMLFGNVTRGSSDEMIRFSRLDEATLSSIKEMMIPQMEKAHE</sequence>
<evidence type="ECO:0000256" key="1">
    <source>
        <dbReference type="SAM" id="MobiDB-lite"/>
    </source>
</evidence>
<dbReference type="Pfam" id="PF00179">
    <property type="entry name" value="UQ_con"/>
    <property type="match status" value="1"/>
</dbReference>
<accession>A0A3A2ZL71</accession>
<dbReference type="CDD" id="cd23814">
    <property type="entry name" value="UEV_AKTIP"/>
    <property type="match status" value="1"/>
</dbReference>
<comment type="caution">
    <text evidence="3">The sequence shown here is derived from an EMBL/GenBank/DDBJ whole genome shotgun (WGS) entry which is preliminary data.</text>
</comment>
<reference evidence="4" key="1">
    <citation type="submission" date="2017-02" db="EMBL/GenBank/DDBJ databases">
        <authorList>
            <person name="Tafer H."/>
            <person name="Lopandic K."/>
        </authorList>
    </citation>
    <scope>NUCLEOTIDE SEQUENCE [LARGE SCALE GENOMIC DNA]</scope>
    <source>
        <strain evidence="4">CBS 366.77</strain>
    </source>
</reference>
<protein>
    <submittedName>
        <fullName evidence="3">Ubiquitin-conjugating enzyme</fullName>
    </submittedName>
</protein>
<feature type="compositionally biased region" description="Basic and acidic residues" evidence="1">
    <location>
        <begin position="205"/>
        <end position="215"/>
    </location>
</feature>
<feature type="region of interest" description="Disordered" evidence="1">
    <location>
        <begin position="122"/>
        <end position="141"/>
    </location>
</feature>
<dbReference type="Gene3D" id="3.10.110.10">
    <property type="entry name" value="Ubiquitin Conjugating Enzyme"/>
    <property type="match status" value="1"/>
</dbReference>
<keyword evidence="4" id="KW-1185">Reference proteome</keyword>
<proteinExistence type="predicted"/>
<dbReference type="AlphaFoldDB" id="A0A3A2ZL71"/>
<evidence type="ECO:0000313" key="3">
    <source>
        <dbReference type="EMBL" id="RJE20094.1"/>
    </source>
</evidence>
<feature type="domain" description="UBC core" evidence="2">
    <location>
        <begin position="74"/>
        <end position="110"/>
    </location>
</feature>
<gene>
    <name evidence="3" type="ORF">PHISCL_07566</name>
</gene>
<organism evidence="3 4">
    <name type="scientific">Aspergillus sclerotialis</name>
    <dbReference type="NCBI Taxonomy" id="2070753"/>
    <lineage>
        <taxon>Eukaryota</taxon>
        <taxon>Fungi</taxon>
        <taxon>Dikarya</taxon>
        <taxon>Ascomycota</taxon>
        <taxon>Pezizomycotina</taxon>
        <taxon>Eurotiomycetes</taxon>
        <taxon>Eurotiomycetidae</taxon>
        <taxon>Eurotiales</taxon>
        <taxon>Aspergillaceae</taxon>
        <taxon>Aspergillus</taxon>
        <taxon>Aspergillus subgen. Polypaecilum</taxon>
    </lineage>
</organism>
<evidence type="ECO:0000259" key="2">
    <source>
        <dbReference type="Pfam" id="PF00179"/>
    </source>
</evidence>
<dbReference type="InterPro" id="IPR000608">
    <property type="entry name" value="UBC"/>
</dbReference>
<evidence type="ECO:0000313" key="4">
    <source>
        <dbReference type="Proteomes" id="UP000266188"/>
    </source>
</evidence>
<dbReference type="OrthoDB" id="5596422at2759"/>
<dbReference type="EMBL" id="MVGC01000339">
    <property type="protein sequence ID" value="RJE20094.1"/>
    <property type="molecule type" value="Genomic_DNA"/>
</dbReference>
<name>A0A3A2ZL71_9EURO</name>
<dbReference type="InterPro" id="IPR016135">
    <property type="entry name" value="UBQ-conjugating_enzyme/RWD"/>
</dbReference>
<dbReference type="SUPFAM" id="SSF54495">
    <property type="entry name" value="UBC-like"/>
    <property type="match status" value="1"/>
</dbReference>
<feature type="region of interest" description="Disordered" evidence="1">
    <location>
        <begin position="162"/>
        <end position="226"/>
    </location>
</feature>